<dbReference type="EMBL" id="SNYK01000009">
    <property type="protein sequence ID" value="TDQ37035.1"/>
    <property type="molecule type" value="Genomic_DNA"/>
</dbReference>
<evidence type="ECO:0000313" key="5">
    <source>
        <dbReference type="EMBL" id="TDQ37035.1"/>
    </source>
</evidence>
<keyword evidence="6" id="KW-1185">Reference proteome</keyword>
<dbReference type="InterPro" id="IPR050469">
    <property type="entry name" value="Diguanylate_Cyclase"/>
</dbReference>
<dbReference type="InterPro" id="IPR000160">
    <property type="entry name" value="GGDEF_dom"/>
</dbReference>
<feature type="domain" description="GGDEF" evidence="4">
    <location>
        <begin position="265"/>
        <end position="395"/>
    </location>
</feature>
<gene>
    <name evidence="5" type="ORF">DFQ45_10934</name>
</gene>
<dbReference type="InterPro" id="IPR043128">
    <property type="entry name" value="Rev_trsase/Diguanyl_cyclase"/>
</dbReference>
<dbReference type="GO" id="GO:1902201">
    <property type="term" value="P:negative regulation of bacterial-type flagellum-dependent cell motility"/>
    <property type="evidence" value="ECO:0007669"/>
    <property type="project" value="TreeGrafter"/>
</dbReference>
<feature type="transmembrane region" description="Helical" evidence="3">
    <location>
        <begin position="160"/>
        <end position="179"/>
    </location>
</feature>
<dbReference type="PROSITE" id="PS50887">
    <property type="entry name" value="GGDEF"/>
    <property type="match status" value="1"/>
</dbReference>
<keyword evidence="3" id="KW-0812">Transmembrane</keyword>
<evidence type="ECO:0000313" key="6">
    <source>
        <dbReference type="Proteomes" id="UP000294575"/>
    </source>
</evidence>
<comment type="catalytic activity">
    <reaction evidence="2">
        <text>2 GTP = 3',3'-c-di-GMP + 2 diphosphate</text>
        <dbReference type="Rhea" id="RHEA:24898"/>
        <dbReference type="ChEBI" id="CHEBI:33019"/>
        <dbReference type="ChEBI" id="CHEBI:37565"/>
        <dbReference type="ChEBI" id="CHEBI:58805"/>
        <dbReference type="EC" id="2.7.7.65"/>
    </reaction>
</comment>
<dbReference type="AlphaFoldDB" id="A0A4R6TYL8"/>
<organism evidence="5 6">
    <name type="scientific">Thiopseudomonas denitrificans</name>
    <dbReference type="NCBI Taxonomy" id="1501432"/>
    <lineage>
        <taxon>Bacteria</taxon>
        <taxon>Pseudomonadati</taxon>
        <taxon>Pseudomonadota</taxon>
        <taxon>Gammaproteobacteria</taxon>
        <taxon>Pseudomonadales</taxon>
        <taxon>Pseudomonadaceae</taxon>
        <taxon>Thiopseudomonas</taxon>
    </lineage>
</organism>
<keyword evidence="3" id="KW-0472">Membrane</keyword>
<dbReference type="PANTHER" id="PTHR45138">
    <property type="entry name" value="REGULATORY COMPONENTS OF SENSORY TRANSDUCTION SYSTEM"/>
    <property type="match status" value="1"/>
</dbReference>
<dbReference type="InterPro" id="IPR029787">
    <property type="entry name" value="Nucleotide_cyclase"/>
</dbReference>
<comment type="caution">
    <text evidence="5">The sequence shown here is derived from an EMBL/GenBank/DDBJ whole genome shotgun (WGS) entry which is preliminary data.</text>
</comment>
<proteinExistence type="predicted"/>
<dbReference type="EC" id="2.7.7.65" evidence="1"/>
<reference evidence="5 6" key="1">
    <citation type="submission" date="2019-03" db="EMBL/GenBank/DDBJ databases">
        <title>Genomic Encyclopedia of Type Strains, Phase IV (KMG-IV): sequencing the most valuable type-strain genomes for metagenomic binning, comparative biology and taxonomic classification.</title>
        <authorList>
            <person name="Goeker M."/>
        </authorList>
    </citation>
    <scope>NUCLEOTIDE SEQUENCE [LARGE SCALE GENOMIC DNA]</scope>
    <source>
        <strain evidence="5 6">DSM 28679</strain>
    </source>
</reference>
<evidence type="ECO:0000256" key="1">
    <source>
        <dbReference type="ARBA" id="ARBA00012528"/>
    </source>
</evidence>
<dbReference type="NCBIfam" id="TIGR00254">
    <property type="entry name" value="GGDEF"/>
    <property type="match status" value="1"/>
</dbReference>
<dbReference type="GO" id="GO:0043709">
    <property type="term" value="P:cell adhesion involved in single-species biofilm formation"/>
    <property type="evidence" value="ECO:0007669"/>
    <property type="project" value="TreeGrafter"/>
</dbReference>
<protein>
    <recommendedName>
        <fullName evidence="1">diguanylate cyclase</fullName>
        <ecNumber evidence="1">2.7.7.65</ecNumber>
    </recommendedName>
</protein>
<dbReference type="Gene3D" id="3.30.70.270">
    <property type="match status" value="1"/>
</dbReference>
<dbReference type="SUPFAM" id="SSF55073">
    <property type="entry name" value="Nucleotide cyclase"/>
    <property type="match status" value="1"/>
</dbReference>
<dbReference type="Proteomes" id="UP000294575">
    <property type="component" value="Unassembled WGS sequence"/>
</dbReference>
<sequence>MAVLSRIGLRQLVVLLVLLSLLVAAGNMFWAGSSLYQQALLDNDLHRQQGFARQLADKLGQRLQQGPRAGLLDDLLMDEHQRAWIISPGGQVVLPGGARLAAVQERALALQQHEQTVLLPDDQGVGQMISIAAVPGSDWRLMLQTPSVGQAAVQPAFADLLVYILPAGCLLLLLAWLAGGSLARPFRLLAACARNLNRPESIAVIGAVQPSSREAAELQSGLLQGARQLDPQSAMPDASSIDPLTGLSTPEILPELVTNISLGGTSFTALVLAVDDYEQIREHFSEPLRNLALKHLAGLLLQHSRELDISVRMGEEVFLLLLPQCPIVIAQRIAERLRSKIQDSAFEGVGHMTISVGVAAYQPGSSDPLETLKQAQQLLISARREGQNRVHVMPE</sequence>
<dbReference type="PANTHER" id="PTHR45138:SF9">
    <property type="entry name" value="DIGUANYLATE CYCLASE DGCM-RELATED"/>
    <property type="match status" value="1"/>
</dbReference>
<name>A0A4R6TYL8_9GAMM</name>
<dbReference type="CDD" id="cd01949">
    <property type="entry name" value="GGDEF"/>
    <property type="match status" value="1"/>
</dbReference>
<dbReference type="OrthoDB" id="9787514at2"/>
<dbReference type="SMART" id="SM00267">
    <property type="entry name" value="GGDEF"/>
    <property type="match status" value="1"/>
</dbReference>
<dbReference type="GO" id="GO:0005886">
    <property type="term" value="C:plasma membrane"/>
    <property type="evidence" value="ECO:0007669"/>
    <property type="project" value="TreeGrafter"/>
</dbReference>
<evidence type="ECO:0000259" key="4">
    <source>
        <dbReference type="PROSITE" id="PS50887"/>
    </source>
</evidence>
<dbReference type="Pfam" id="PF00990">
    <property type="entry name" value="GGDEF"/>
    <property type="match status" value="1"/>
</dbReference>
<keyword evidence="3" id="KW-1133">Transmembrane helix</keyword>
<dbReference type="RefSeq" id="WP_101497079.1">
    <property type="nucleotide sequence ID" value="NZ_LNJZ01000008.1"/>
</dbReference>
<dbReference type="GO" id="GO:0052621">
    <property type="term" value="F:diguanylate cyclase activity"/>
    <property type="evidence" value="ECO:0007669"/>
    <property type="project" value="UniProtKB-EC"/>
</dbReference>
<accession>A0A4R6TYL8</accession>
<evidence type="ECO:0000256" key="2">
    <source>
        <dbReference type="ARBA" id="ARBA00034247"/>
    </source>
</evidence>
<evidence type="ECO:0000256" key="3">
    <source>
        <dbReference type="SAM" id="Phobius"/>
    </source>
</evidence>